<organism evidence="3">
    <name type="scientific">bioreactor metagenome</name>
    <dbReference type="NCBI Taxonomy" id="1076179"/>
    <lineage>
        <taxon>unclassified sequences</taxon>
        <taxon>metagenomes</taxon>
        <taxon>ecological metagenomes</taxon>
    </lineage>
</organism>
<accession>A0A645EY69</accession>
<dbReference type="GO" id="GO:0006313">
    <property type="term" value="P:DNA transposition"/>
    <property type="evidence" value="ECO:0007669"/>
    <property type="project" value="InterPro"/>
</dbReference>
<dbReference type="GO" id="GO:0004803">
    <property type="term" value="F:transposase activity"/>
    <property type="evidence" value="ECO:0007669"/>
    <property type="project" value="InterPro"/>
</dbReference>
<dbReference type="AlphaFoldDB" id="A0A645EY69"/>
<dbReference type="PANTHER" id="PTHR33258:SF1">
    <property type="entry name" value="TRANSPOSASE INSL FOR INSERTION SEQUENCE ELEMENT IS186A-RELATED"/>
    <property type="match status" value="1"/>
</dbReference>
<dbReference type="SUPFAM" id="SSF53098">
    <property type="entry name" value="Ribonuclease H-like"/>
    <property type="match status" value="1"/>
</dbReference>
<dbReference type="EMBL" id="VSSQ01052320">
    <property type="protein sequence ID" value="MPN06420.1"/>
    <property type="molecule type" value="Genomic_DNA"/>
</dbReference>
<protein>
    <recommendedName>
        <fullName evidence="4">Transposase IS4-like domain-containing protein</fullName>
    </recommendedName>
</protein>
<dbReference type="InterPro" id="IPR012337">
    <property type="entry name" value="RNaseH-like_sf"/>
</dbReference>
<reference evidence="3" key="1">
    <citation type="submission" date="2019-08" db="EMBL/GenBank/DDBJ databases">
        <authorList>
            <person name="Kucharzyk K."/>
            <person name="Murdoch R.W."/>
            <person name="Higgins S."/>
            <person name="Loffler F."/>
        </authorList>
    </citation>
    <scope>NUCLEOTIDE SEQUENCE</scope>
</reference>
<proteinExistence type="predicted"/>
<dbReference type="InterPro" id="IPR002559">
    <property type="entry name" value="Transposase_11"/>
</dbReference>
<evidence type="ECO:0000259" key="1">
    <source>
        <dbReference type="Pfam" id="PF01609"/>
    </source>
</evidence>
<comment type="caution">
    <text evidence="3">The sequence shown here is derived from an EMBL/GenBank/DDBJ whole genome shotgun (WGS) entry which is preliminary data.</text>
</comment>
<evidence type="ECO:0000313" key="3">
    <source>
        <dbReference type="EMBL" id="MPN06420.1"/>
    </source>
</evidence>
<dbReference type="GO" id="GO:0003677">
    <property type="term" value="F:DNA binding"/>
    <property type="evidence" value="ECO:0007669"/>
    <property type="project" value="InterPro"/>
</dbReference>
<evidence type="ECO:0000259" key="2">
    <source>
        <dbReference type="Pfam" id="PF14294"/>
    </source>
</evidence>
<sequence>MMFGQLSGCESLREIVCIATAHASKTYHLGFGRSVITRSNLAKANANRDSKIFEEFAYKMISIAQSKRITREFEIAGQLTAKKYPSPLRRIVYYSKEHRRTFTYLTNSFTTRAEHIALLYKNRWQVELFFKWIKQHLHVKSFWGVTENAVRIQIYSAITAYCLIAIVEHDLHLNRSTFDVLRILSISLLDKTPIRELFERTELADNMLDEDRLQLSFNF</sequence>
<dbReference type="PANTHER" id="PTHR33258">
    <property type="entry name" value="TRANSPOSASE INSL FOR INSERTION SEQUENCE ELEMENT IS186A-RELATED"/>
    <property type="match status" value="1"/>
</dbReference>
<dbReference type="InterPro" id="IPR025399">
    <property type="entry name" value="DUF4372"/>
</dbReference>
<dbReference type="Pfam" id="PF14294">
    <property type="entry name" value="DUF4372"/>
    <property type="match status" value="1"/>
</dbReference>
<dbReference type="Pfam" id="PF01609">
    <property type="entry name" value="DDE_Tnp_1"/>
    <property type="match status" value="1"/>
</dbReference>
<feature type="domain" description="DUF4372" evidence="2">
    <location>
        <begin position="1"/>
        <end position="31"/>
    </location>
</feature>
<gene>
    <name evidence="3" type="ORF">SDC9_153676</name>
</gene>
<name>A0A645EY69_9ZZZZ</name>
<feature type="domain" description="Transposase IS4-like" evidence="1">
    <location>
        <begin position="72"/>
        <end position="163"/>
    </location>
</feature>
<evidence type="ECO:0008006" key="4">
    <source>
        <dbReference type="Google" id="ProtNLM"/>
    </source>
</evidence>